<feature type="domain" description="AMP-dependent synthetase/ligase" evidence="2">
    <location>
        <begin position="51"/>
        <end position="397"/>
    </location>
</feature>
<evidence type="ECO:0000256" key="1">
    <source>
        <dbReference type="ARBA" id="ARBA00022598"/>
    </source>
</evidence>
<dbReference type="InterPro" id="IPR042099">
    <property type="entry name" value="ANL_N_sf"/>
</dbReference>
<dbReference type="GO" id="GO:0016878">
    <property type="term" value="F:acid-thiol ligase activity"/>
    <property type="evidence" value="ECO:0007669"/>
    <property type="project" value="TreeGrafter"/>
</dbReference>
<keyword evidence="4" id="KW-1185">Reference proteome</keyword>
<accession>A0A8J7WRU6</accession>
<comment type="caution">
    <text evidence="3">The sequence shown here is derived from an EMBL/GenBank/DDBJ whole genome shotgun (WGS) entry which is preliminary data.</text>
</comment>
<dbReference type="CDD" id="cd04433">
    <property type="entry name" value="AFD_class_I"/>
    <property type="match status" value="1"/>
</dbReference>
<evidence type="ECO:0000313" key="4">
    <source>
        <dbReference type="Proteomes" id="UP000677913"/>
    </source>
</evidence>
<dbReference type="InterPro" id="IPR000873">
    <property type="entry name" value="AMP-dep_synth/lig_dom"/>
</dbReference>
<keyword evidence="1 3" id="KW-0436">Ligase</keyword>
<reference evidence="3" key="1">
    <citation type="submission" date="2021-04" db="EMBL/GenBank/DDBJ databases">
        <title>Genome based classification of Actinospica acidithermotolerans sp. nov., an actinobacterium isolated from an Indonesian hot spring.</title>
        <authorList>
            <person name="Kusuma A.B."/>
            <person name="Putra K.E."/>
            <person name="Nafisah S."/>
            <person name="Loh J."/>
            <person name="Nouioui I."/>
            <person name="Goodfellow M."/>
        </authorList>
    </citation>
    <scope>NUCLEOTIDE SEQUENCE</scope>
    <source>
        <strain evidence="3">DSM 45618</strain>
    </source>
</reference>
<dbReference type="EMBL" id="JAGSXH010000050">
    <property type="protein sequence ID" value="MBS2964410.1"/>
    <property type="molecule type" value="Genomic_DNA"/>
</dbReference>
<dbReference type="SUPFAM" id="SSF56801">
    <property type="entry name" value="Acetyl-CoA synthetase-like"/>
    <property type="match status" value="1"/>
</dbReference>
<gene>
    <name evidence="3" type="ORF">KGA66_15235</name>
</gene>
<dbReference type="PANTHER" id="PTHR43352:SF1">
    <property type="entry name" value="ANTHRANILATE--COA LIGASE"/>
    <property type="match status" value="1"/>
</dbReference>
<dbReference type="AlphaFoldDB" id="A0A8J7WRU6"/>
<protein>
    <submittedName>
        <fullName evidence="3">Acyl--CoA ligase</fullName>
    </submittedName>
</protein>
<sequence>MGTSIRAALAADPDLGAGNVLPKLIEHGAPLDGPGLGFDTPVDGLPAFHGMTLGELRDRVAARAAWLHAQGIGPRDPVAVYVSAAADCFLHFMALTWLGAIPALMNPALPGDVAAEYIRRLRAVGLVADGAHRGLLAGESLGLARDLLIDPASTGSGEPAAAPAPYRHHQQDPIAITHSSGTTRMPTAVVHSNASLFAATRLIRLKTPRAQGTERVLCTLPAPHAAGIAAINHIMCNRGELLFLSQQADGPAIVETIERWKPTGVFGFAATWAALARIDLTERDVDSVALWYNTGDCAHEAHVRRLVAAGSRQTVGRGGVGRVPGSMFVDGLGSTEMGHSAFHITHRPDTERYGRCIGRPHVFVEIALLDLATGKEVPPGEVGHFGLKSPSVAAGYWNDSAGWYRTRFQGYYLTGDLLYRDEEGYYYHVDRAVDAIDLGGGQWLYTAQSEENILRTCPDVHDCTVVAAKGPDGRVTTDVLLALHDWADPGVDRTAEVRAALTEAAAATLREVVVVGEDHLITGPTGKVRKFLMRQRSLARAAAD</sequence>
<dbReference type="InterPro" id="IPR045851">
    <property type="entry name" value="AMP-bd_C_sf"/>
</dbReference>
<dbReference type="Gene3D" id="3.40.50.12780">
    <property type="entry name" value="N-terminal domain of ligase-like"/>
    <property type="match status" value="1"/>
</dbReference>
<evidence type="ECO:0000259" key="2">
    <source>
        <dbReference type="Pfam" id="PF00501"/>
    </source>
</evidence>
<dbReference type="RefSeq" id="WP_211468776.1">
    <property type="nucleotide sequence ID" value="NZ_JAGSXH010000050.1"/>
</dbReference>
<dbReference type="Proteomes" id="UP000677913">
    <property type="component" value="Unassembled WGS sequence"/>
</dbReference>
<dbReference type="Gene3D" id="3.30.300.30">
    <property type="match status" value="1"/>
</dbReference>
<name>A0A8J7WRU6_9ACTN</name>
<dbReference type="GO" id="GO:0044550">
    <property type="term" value="P:secondary metabolite biosynthetic process"/>
    <property type="evidence" value="ECO:0007669"/>
    <property type="project" value="TreeGrafter"/>
</dbReference>
<evidence type="ECO:0000313" key="3">
    <source>
        <dbReference type="EMBL" id="MBS2964410.1"/>
    </source>
</evidence>
<proteinExistence type="predicted"/>
<dbReference type="Pfam" id="PF00501">
    <property type="entry name" value="AMP-binding"/>
    <property type="match status" value="1"/>
</dbReference>
<organism evidence="3 4">
    <name type="scientific">Actinocrinis puniceicyclus</name>
    <dbReference type="NCBI Taxonomy" id="977794"/>
    <lineage>
        <taxon>Bacteria</taxon>
        <taxon>Bacillati</taxon>
        <taxon>Actinomycetota</taxon>
        <taxon>Actinomycetes</taxon>
        <taxon>Catenulisporales</taxon>
        <taxon>Actinospicaceae</taxon>
        <taxon>Actinocrinis</taxon>
    </lineage>
</organism>
<dbReference type="PANTHER" id="PTHR43352">
    <property type="entry name" value="ACETYL-COA SYNTHETASE"/>
    <property type="match status" value="1"/>
</dbReference>